<dbReference type="AlphaFoldDB" id="A0A316UXK8"/>
<dbReference type="EMBL" id="KZ819667">
    <property type="protein sequence ID" value="PWN27875.1"/>
    <property type="molecule type" value="Genomic_DNA"/>
</dbReference>
<evidence type="ECO:0000313" key="2">
    <source>
        <dbReference type="Proteomes" id="UP000245884"/>
    </source>
</evidence>
<feature type="non-terminal residue" evidence="1">
    <location>
        <position position="93"/>
    </location>
</feature>
<proteinExistence type="predicted"/>
<organism evidence="1 2">
    <name type="scientific">Jaminaea rosea</name>
    <dbReference type="NCBI Taxonomy" id="1569628"/>
    <lineage>
        <taxon>Eukaryota</taxon>
        <taxon>Fungi</taxon>
        <taxon>Dikarya</taxon>
        <taxon>Basidiomycota</taxon>
        <taxon>Ustilaginomycotina</taxon>
        <taxon>Exobasidiomycetes</taxon>
        <taxon>Microstromatales</taxon>
        <taxon>Microstromatales incertae sedis</taxon>
        <taxon>Jaminaea</taxon>
    </lineage>
</organism>
<reference evidence="1 2" key="1">
    <citation type="journal article" date="2018" name="Mol. Biol. Evol.">
        <title>Broad Genomic Sampling Reveals a Smut Pathogenic Ancestry of the Fungal Clade Ustilaginomycotina.</title>
        <authorList>
            <person name="Kijpornyongpan T."/>
            <person name="Mondo S.J."/>
            <person name="Barry K."/>
            <person name="Sandor L."/>
            <person name="Lee J."/>
            <person name="Lipzen A."/>
            <person name="Pangilinan J."/>
            <person name="LaButti K."/>
            <person name="Hainaut M."/>
            <person name="Henrissat B."/>
            <person name="Grigoriev I.V."/>
            <person name="Spatafora J.W."/>
            <person name="Aime M.C."/>
        </authorList>
    </citation>
    <scope>NUCLEOTIDE SEQUENCE [LARGE SCALE GENOMIC DNA]</scope>
    <source>
        <strain evidence="1 2">MCA 5214</strain>
    </source>
</reference>
<dbReference type="GeneID" id="37030071"/>
<gene>
    <name evidence="1" type="ORF">BDZ90DRAFT_260362</name>
</gene>
<dbReference type="RefSeq" id="XP_025362487.1">
    <property type="nucleotide sequence ID" value="XM_025508248.1"/>
</dbReference>
<protein>
    <submittedName>
        <fullName evidence="1">Uncharacterized protein</fullName>
    </submittedName>
</protein>
<dbReference type="Proteomes" id="UP000245884">
    <property type="component" value="Unassembled WGS sequence"/>
</dbReference>
<accession>A0A316UXK8</accession>
<keyword evidence="2" id="KW-1185">Reference proteome</keyword>
<evidence type="ECO:0000313" key="1">
    <source>
        <dbReference type="EMBL" id="PWN27875.1"/>
    </source>
</evidence>
<dbReference type="STRING" id="1569628.A0A316UXK8"/>
<sequence length="93" mass="10917">MYVGAVWDQWMCDRQAEHIERFTALRKAEAKGTLSKKALRKLQYKQANSYRRKTKKTLHFVLTRTPEDFPTPHIGEWLELVGHGLTGQYLDLL</sequence>
<name>A0A316UXK8_9BASI</name>